<dbReference type="EC" id="2.7.1.28" evidence="2"/>
<dbReference type="Gene3D" id="1.25.40.340">
    <property type="match status" value="1"/>
</dbReference>
<evidence type="ECO:0000256" key="4">
    <source>
        <dbReference type="ARBA" id="ARBA00018932"/>
    </source>
</evidence>
<comment type="catalytic activity">
    <reaction evidence="13">
        <text>D-glyceraldehyde + ATP = D-glyceraldehyde 3-phosphate + ADP + H(+)</text>
        <dbReference type="Rhea" id="RHEA:13941"/>
        <dbReference type="ChEBI" id="CHEBI:15378"/>
        <dbReference type="ChEBI" id="CHEBI:17378"/>
        <dbReference type="ChEBI" id="CHEBI:30616"/>
        <dbReference type="ChEBI" id="CHEBI:59776"/>
        <dbReference type="ChEBI" id="CHEBI:456216"/>
        <dbReference type="EC" id="2.7.1.28"/>
    </reaction>
</comment>
<evidence type="ECO:0000256" key="15">
    <source>
        <dbReference type="ARBA" id="ARBA00048898"/>
    </source>
</evidence>
<evidence type="ECO:0000256" key="1">
    <source>
        <dbReference type="ARBA" id="ARBA00012107"/>
    </source>
</evidence>
<accession>A0A833RY03</accession>
<comment type="caution">
    <text evidence="18">The sequence shown here is derived from an EMBL/GenBank/DDBJ whole genome shotgun (WGS) entry which is preliminary data.</text>
</comment>
<evidence type="ECO:0000256" key="3">
    <source>
        <dbReference type="ARBA" id="ARBA00012578"/>
    </source>
</evidence>
<dbReference type="AlphaFoldDB" id="A0A833RY03"/>
<name>A0A833RY03_9HYME</name>
<proteinExistence type="predicted"/>
<dbReference type="InterPro" id="IPR004006">
    <property type="entry name" value="DhaK_dom"/>
</dbReference>
<keyword evidence="6" id="KW-0547">Nucleotide-binding</keyword>
<comment type="catalytic activity">
    <reaction evidence="14">
        <text>FAD = riboflavin cyclic-4',5'-phosphate + AMP + H(+)</text>
        <dbReference type="Rhea" id="RHEA:13729"/>
        <dbReference type="ChEBI" id="CHEBI:15378"/>
        <dbReference type="ChEBI" id="CHEBI:57692"/>
        <dbReference type="ChEBI" id="CHEBI:76202"/>
        <dbReference type="ChEBI" id="CHEBI:456215"/>
        <dbReference type="EC" id="4.6.1.15"/>
    </reaction>
</comment>
<evidence type="ECO:0000256" key="10">
    <source>
        <dbReference type="ARBA" id="ARBA00032426"/>
    </source>
</evidence>
<keyword evidence="8" id="KW-0067">ATP-binding</keyword>
<evidence type="ECO:0000256" key="6">
    <source>
        <dbReference type="ARBA" id="ARBA00022741"/>
    </source>
</evidence>
<dbReference type="Gene3D" id="3.30.1180.20">
    <property type="entry name" value="Dihydroxyacetone kinase, domain 2"/>
    <property type="match status" value="1"/>
</dbReference>
<gene>
    <name evidence="18" type="ORF">E2986_02473</name>
</gene>
<feature type="domain" description="DhaK" evidence="17">
    <location>
        <begin position="102"/>
        <end position="431"/>
    </location>
</feature>
<dbReference type="InterPro" id="IPR050861">
    <property type="entry name" value="Dihydroxyacetone_Kinase"/>
</dbReference>
<dbReference type="FunFam" id="1.25.40.340:FF:000002">
    <property type="entry name" value="Dihydroxyacetone kinase, L subunit"/>
    <property type="match status" value="1"/>
</dbReference>
<comment type="subunit">
    <text evidence="12">Homodimer. Interacts with IFIH1 (via the CARD domains), the interaction is inhibited by viral infection.</text>
</comment>
<dbReference type="GO" id="GO:0034012">
    <property type="term" value="F:FAD-AMP lyase (cyclizing) activity"/>
    <property type="evidence" value="ECO:0007669"/>
    <property type="project" value="UniProtKB-EC"/>
</dbReference>
<dbReference type="SUPFAM" id="SSF82549">
    <property type="entry name" value="DAK1/DegV-like"/>
    <property type="match status" value="1"/>
</dbReference>
<dbReference type="EC" id="2.7.1.29" evidence="1"/>
<dbReference type="EMBL" id="WNWW01000539">
    <property type="protein sequence ID" value="KAF3423771.1"/>
    <property type="molecule type" value="Genomic_DNA"/>
</dbReference>
<reference evidence="18" key="1">
    <citation type="submission" date="2019-11" db="EMBL/GenBank/DDBJ databases">
        <title>The nuclear and mitochondrial genomes of Frieseomelitta varia - a highly eusocial stingless bee (Meliponini) with a permanently sterile worker caste.</title>
        <authorList>
            <person name="Freitas F.C.P."/>
            <person name="Lourenco A.P."/>
            <person name="Nunes F.M.F."/>
            <person name="Paschoal A.R."/>
            <person name="Abreu F.C.P."/>
            <person name="Barbin F.O."/>
            <person name="Bataglia L."/>
            <person name="Cardoso-Junior C.A.M."/>
            <person name="Cervoni M.S."/>
            <person name="Silva S.R."/>
            <person name="Dalarmi F."/>
            <person name="Del Lama M.A."/>
            <person name="Depintor T.S."/>
            <person name="Ferreira K.M."/>
            <person name="Goria P.S."/>
            <person name="Jaskot M.C."/>
            <person name="Lago D.C."/>
            <person name="Luna-Lucena D."/>
            <person name="Moda L.M."/>
            <person name="Nascimento L."/>
            <person name="Pedrino M."/>
            <person name="Rabico F.O."/>
            <person name="Sanches F.C."/>
            <person name="Santos D.E."/>
            <person name="Santos C.G."/>
            <person name="Vieira J."/>
            <person name="Lopes T.F."/>
            <person name="Barchuk A.R."/>
            <person name="Hartfelder K."/>
            <person name="Simoes Z.L.P."/>
            <person name="Bitondi M.M.G."/>
            <person name="Pinheiro D.G."/>
        </authorList>
    </citation>
    <scope>NUCLEOTIDE SEQUENCE</scope>
    <source>
        <strain evidence="18">USP_RPSP 00005682</strain>
        <tissue evidence="18">Whole individual</tissue>
    </source>
</reference>
<evidence type="ECO:0000256" key="14">
    <source>
        <dbReference type="ARBA" id="ARBA00048526"/>
    </source>
</evidence>
<dbReference type="FunFam" id="3.40.50.10440:FF:000001">
    <property type="entry name" value="Dihydroxyacetone kinase, DhaK subunit"/>
    <property type="match status" value="1"/>
</dbReference>
<sequence>MITAQKKAQSVYHGCSVLPNTMRLHFINVEGSEPPIGSYVKEKKIRRTRSARYNGLLKPNRICRLSETSRTSTATNPLANRSYFDAYPTKIAFRTMKSLVNDVKNAVTESLFGMSFAFPQLEYQVSHKVVLMPNLEDRKHKVSLICGGGSGHEPFSAGYVGNGMLAAAVVGSIYAAPPSVHISYAIERVSRYNNTDGVLMIVPNYTGDCLNFGIAIQKASQNGIKIAEVIVNDDCSIPNEEQGAAGKRGLTGIIFVIKIAGALAEKGLPLEDVTKIAHDVLQNTATYSVGLTACAIPGEPLMFELAEDEIEVGQGIHGEAGYEKMKLKPCSEIVAFILKRLRDALSLESGDSVAVIINNFGALSQLEQGIVVHDVVKHLQSMNIEPLRVYAGLLMTSLNSAGVHITLLKLPENQKSLFLGCLDAPTTAPKWPGCVYSVPTERSRKIVQDKVILTTKRIGIEISAELQSLLKQCLKSACESIIQQESHVNDLDRGCGDGDTGSTLKRLAAETLAYLDKFQFSHPSSVFHELADIAEQEMGGASGALYCLFFTSINAELVSATEKDGWPHIWARAFRRGLNHLMKYGKAKPGDRSLIDALNATCETFENNLHKPLAEICDAIRIATWQACESTKNMKPRVGRASYVKQKQYFQNVDAGAYAVAVCVETITNVLKDLKL</sequence>
<evidence type="ECO:0000256" key="13">
    <source>
        <dbReference type="ARBA" id="ARBA00047974"/>
    </source>
</evidence>
<evidence type="ECO:0000259" key="16">
    <source>
        <dbReference type="PROSITE" id="PS51480"/>
    </source>
</evidence>
<dbReference type="EC" id="4.6.1.15" evidence="3"/>
<keyword evidence="5" id="KW-0808">Transferase</keyword>
<dbReference type="GO" id="GO:0050354">
    <property type="term" value="F:triokinase activity"/>
    <property type="evidence" value="ECO:0007669"/>
    <property type="project" value="UniProtKB-EC"/>
</dbReference>
<comment type="function">
    <text evidence="11">Catalyzes both the phosphorylation of dihydroxyacetone and of glyceraldehyde, and the splitting of ribonucleoside diphosphate-X compounds among which FAD is the best substrate. Represses IFIH1-mediated cellular antiviral response.</text>
</comment>
<evidence type="ECO:0000256" key="2">
    <source>
        <dbReference type="ARBA" id="ARBA00012110"/>
    </source>
</evidence>
<dbReference type="SUPFAM" id="SSF101473">
    <property type="entry name" value="DhaL-like"/>
    <property type="match status" value="1"/>
</dbReference>
<dbReference type="SMART" id="SM01120">
    <property type="entry name" value="Dak2"/>
    <property type="match status" value="1"/>
</dbReference>
<dbReference type="PROSITE" id="PS51480">
    <property type="entry name" value="DHAL"/>
    <property type="match status" value="1"/>
</dbReference>
<evidence type="ECO:0000259" key="17">
    <source>
        <dbReference type="PROSITE" id="PS51481"/>
    </source>
</evidence>
<organism evidence="18 19">
    <name type="scientific">Frieseomelitta varia</name>
    <dbReference type="NCBI Taxonomy" id="561572"/>
    <lineage>
        <taxon>Eukaryota</taxon>
        <taxon>Metazoa</taxon>
        <taxon>Ecdysozoa</taxon>
        <taxon>Arthropoda</taxon>
        <taxon>Hexapoda</taxon>
        <taxon>Insecta</taxon>
        <taxon>Pterygota</taxon>
        <taxon>Neoptera</taxon>
        <taxon>Endopterygota</taxon>
        <taxon>Hymenoptera</taxon>
        <taxon>Apocrita</taxon>
        <taxon>Aculeata</taxon>
        <taxon>Apoidea</taxon>
        <taxon>Anthophila</taxon>
        <taxon>Apidae</taxon>
        <taxon>Frieseomelitta</taxon>
    </lineage>
</organism>
<evidence type="ECO:0000256" key="9">
    <source>
        <dbReference type="ARBA" id="ARBA00023285"/>
    </source>
</evidence>
<dbReference type="GO" id="GO:0004371">
    <property type="term" value="F:glycerone kinase activity"/>
    <property type="evidence" value="ECO:0007669"/>
    <property type="project" value="UniProtKB-EC"/>
</dbReference>
<evidence type="ECO:0000256" key="12">
    <source>
        <dbReference type="ARBA" id="ARBA00046681"/>
    </source>
</evidence>
<dbReference type="Pfam" id="PF02734">
    <property type="entry name" value="Dak2"/>
    <property type="match status" value="1"/>
</dbReference>
<dbReference type="InterPro" id="IPR036117">
    <property type="entry name" value="DhaL_dom_sf"/>
</dbReference>
<keyword evidence="7" id="KW-0418">Kinase</keyword>
<dbReference type="Proteomes" id="UP000655588">
    <property type="component" value="Unassembled WGS sequence"/>
</dbReference>
<evidence type="ECO:0000313" key="19">
    <source>
        <dbReference type="Proteomes" id="UP000655588"/>
    </source>
</evidence>
<dbReference type="InterPro" id="IPR004007">
    <property type="entry name" value="DhaL_dom"/>
</dbReference>
<evidence type="ECO:0000256" key="7">
    <source>
        <dbReference type="ARBA" id="ARBA00022777"/>
    </source>
</evidence>
<dbReference type="GO" id="GO:0005829">
    <property type="term" value="C:cytosol"/>
    <property type="evidence" value="ECO:0007669"/>
    <property type="project" value="TreeGrafter"/>
</dbReference>
<keyword evidence="19" id="KW-1185">Reference proteome</keyword>
<evidence type="ECO:0000256" key="8">
    <source>
        <dbReference type="ARBA" id="ARBA00022840"/>
    </source>
</evidence>
<dbReference type="Gene3D" id="3.40.50.10440">
    <property type="entry name" value="Dihydroxyacetone kinase, domain 1"/>
    <property type="match status" value="1"/>
</dbReference>
<evidence type="ECO:0000256" key="11">
    <source>
        <dbReference type="ARBA" id="ARBA00045490"/>
    </source>
</evidence>
<evidence type="ECO:0000313" key="18">
    <source>
        <dbReference type="EMBL" id="KAF3423771.1"/>
    </source>
</evidence>
<keyword evidence="9" id="KW-0170">Cobalt</keyword>
<evidence type="ECO:0000256" key="5">
    <source>
        <dbReference type="ARBA" id="ARBA00022679"/>
    </source>
</evidence>
<dbReference type="GO" id="GO:0005524">
    <property type="term" value="F:ATP binding"/>
    <property type="evidence" value="ECO:0007669"/>
    <property type="project" value="UniProtKB-KW"/>
</dbReference>
<dbReference type="PANTHER" id="PTHR28629">
    <property type="entry name" value="TRIOKINASE/FMN CYCLASE"/>
    <property type="match status" value="1"/>
</dbReference>
<dbReference type="GO" id="GO:0019563">
    <property type="term" value="P:glycerol catabolic process"/>
    <property type="evidence" value="ECO:0007669"/>
    <property type="project" value="TreeGrafter"/>
</dbReference>
<comment type="catalytic activity">
    <reaction evidence="15">
        <text>dihydroxyacetone + ATP = dihydroxyacetone phosphate + ADP + H(+)</text>
        <dbReference type="Rhea" id="RHEA:15773"/>
        <dbReference type="ChEBI" id="CHEBI:15378"/>
        <dbReference type="ChEBI" id="CHEBI:16016"/>
        <dbReference type="ChEBI" id="CHEBI:30616"/>
        <dbReference type="ChEBI" id="CHEBI:57642"/>
        <dbReference type="ChEBI" id="CHEBI:456216"/>
        <dbReference type="EC" id="2.7.1.29"/>
    </reaction>
</comment>
<dbReference type="PROSITE" id="PS51481">
    <property type="entry name" value="DHAK"/>
    <property type="match status" value="1"/>
</dbReference>
<protein>
    <recommendedName>
        <fullName evidence="4">Triokinase/FMN cyclase</fullName>
        <ecNumber evidence="2">2.7.1.28</ecNumber>
        <ecNumber evidence="1">2.7.1.29</ecNumber>
        <ecNumber evidence="3">4.6.1.15</ecNumber>
    </recommendedName>
    <alternativeName>
        <fullName evidence="10">Bifunctional ATP-dependent dihydroxyacetone kinase/FAD-AMP lyase (cyclizing)</fullName>
    </alternativeName>
</protein>
<feature type="domain" description="DhaL" evidence="16">
    <location>
        <begin position="468"/>
        <end position="669"/>
    </location>
</feature>
<dbReference type="PANTHER" id="PTHR28629:SF4">
    <property type="entry name" value="TRIOKINASE_FMN CYCLASE"/>
    <property type="match status" value="1"/>
</dbReference>
<dbReference type="Pfam" id="PF02733">
    <property type="entry name" value="Dak1"/>
    <property type="match status" value="1"/>
</dbReference>